<dbReference type="RefSeq" id="WP_380186710.1">
    <property type="nucleotide sequence ID" value="NZ_JBHTBQ010000009.1"/>
</dbReference>
<evidence type="ECO:0000256" key="1">
    <source>
        <dbReference type="SAM" id="SignalP"/>
    </source>
</evidence>
<feature type="chain" id="PRO_5045221450" evidence="1">
    <location>
        <begin position="25"/>
        <end position="149"/>
    </location>
</feature>
<dbReference type="SUPFAM" id="SSF54427">
    <property type="entry name" value="NTF2-like"/>
    <property type="match status" value="1"/>
</dbReference>
<name>A0ABW2QZZ7_9NEIS</name>
<dbReference type="Proteomes" id="UP001596473">
    <property type="component" value="Unassembled WGS sequence"/>
</dbReference>
<keyword evidence="1" id="KW-0732">Signal</keyword>
<evidence type="ECO:0000313" key="2">
    <source>
        <dbReference type="EMBL" id="MFC7419310.1"/>
    </source>
</evidence>
<dbReference type="Pfam" id="PF12893">
    <property type="entry name" value="Lumazine_bd_2"/>
    <property type="match status" value="1"/>
</dbReference>
<reference evidence="3" key="1">
    <citation type="journal article" date="2019" name="Int. J. Syst. Evol. Microbiol.">
        <title>The Global Catalogue of Microorganisms (GCM) 10K type strain sequencing project: providing services to taxonomists for standard genome sequencing and annotation.</title>
        <authorList>
            <consortium name="The Broad Institute Genomics Platform"/>
            <consortium name="The Broad Institute Genome Sequencing Center for Infectious Disease"/>
            <person name="Wu L."/>
            <person name="Ma J."/>
        </authorList>
    </citation>
    <scope>NUCLEOTIDE SEQUENCE [LARGE SCALE GENOMIC DNA]</scope>
    <source>
        <strain evidence="3">CCUG 62945</strain>
    </source>
</reference>
<organism evidence="2 3">
    <name type="scientific">Iodobacter arcticus</name>
    <dbReference type="NCBI Taxonomy" id="590593"/>
    <lineage>
        <taxon>Bacteria</taxon>
        <taxon>Pseudomonadati</taxon>
        <taxon>Pseudomonadota</taxon>
        <taxon>Betaproteobacteria</taxon>
        <taxon>Neisseriales</taxon>
        <taxon>Chitinibacteraceae</taxon>
        <taxon>Iodobacter</taxon>
    </lineage>
</organism>
<dbReference type="InterPro" id="IPR039437">
    <property type="entry name" value="FrzH/put_lumazine-bd"/>
</dbReference>
<feature type="signal peptide" evidence="1">
    <location>
        <begin position="1"/>
        <end position="24"/>
    </location>
</feature>
<sequence>MKLKLILCMPVFLAPMVFAPFVFAQDTELEAAKLPLQNYIRAHETGNADFVRKAFTSDAKIVDYISGNLISWSVEQYAGRFTGKAANDEAQRKRSFEIIDTTGDAAIAKVMLDYPSIKFVDYMALLKINGEWKITHKSFNAQAKPVSVK</sequence>
<dbReference type="Gene3D" id="3.10.450.50">
    <property type="match status" value="1"/>
</dbReference>
<comment type="caution">
    <text evidence="2">The sequence shown here is derived from an EMBL/GenBank/DDBJ whole genome shotgun (WGS) entry which is preliminary data.</text>
</comment>
<protein>
    <submittedName>
        <fullName evidence="2">Nuclear transport factor 2 family protein</fullName>
    </submittedName>
</protein>
<keyword evidence="3" id="KW-1185">Reference proteome</keyword>
<evidence type="ECO:0000313" key="3">
    <source>
        <dbReference type="Proteomes" id="UP001596473"/>
    </source>
</evidence>
<gene>
    <name evidence="2" type="ORF">ACFQNF_05405</name>
</gene>
<accession>A0ABW2QZZ7</accession>
<dbReference type="InterPro" id="IPR032710">
    <property type="entry name" value="NTF2-like_dom_sf"/>
</dbReference>
<proteinExistence type="predicted"/>
<dbReference type="EMBL" id="JBHTBQ010000009">
    <property type="protein sequence ID" value="MFC7419310.1"/>
    <property type="molecule type" value="Genomic_DNA"/>
</dbReference>